<dbReference type="Proteomes" id="UP000267096">
    <property type="component" value="Unassembled WGS sequence"/>
</dbReference>
<dbReference type="AlphaFoldDB" id="A0A0M3JYM2"/>
<dbReference type="OrthoDB" id="185455at2759"/>
<sequence length="267" mass="30389">MSSLGAIVRQYSDVHRCLVRYMMMKGYTTVSDFLDKVIAFKEVFNEGGDNSDEIEQLKNNRDSIMEPLIKFMNRKLDFSGLRFVEIVDEYDGDASFVALVNSCAFSDVLTSGFKPNEMAFITKLFKSICNDERAELNSCDALNMGYETDVKLSLKRSQEILDKLIASKWLCLDPENRSMLRLTVKGELEWGQYVQSESILHKCSLCQNFILIKSRLLHCTVCNDTFIHQHCAKRMIQKRKLANFKCPGRDGKCGAVLLRRAEIGGGC</sequence>
<comment type="similarity">
    <text evidence="1">Belongs to the NSE1 family.</text>
</comment>
<protein>
    <recommendedName>
        <fullName evidence="1">Non-structural maintenance of chromosomes element 1 homolog</fullName>
        <ecNumber evidence="1">2.3.2.27</ecNumber>
    </recommendedName>
</protein>
<dbReference type="EC" id="2.3.2.27" evidence="1"/>
<keyword evidence="1" id="KW-0479">Metal-binding</keyword>
<dbReference type="PANTHER" id="PTHR20973:SF0">
    <property type="entry name" value="NON-STRUCTURAL MAINTENANCE OF CHROMOSOMES ELEMENT 1 HOMOLOG"/>
    <property type="match status" value="1"/>
</dbReference>
<dbReference type="Gene3D" id="1.10.10.10">
    <property type="entry name" value="Winged helix-like DNA-binding domain superfamily/Winged helix DNA-binding domain"/>
    <property type="match status" value="1"/>
</dbReference>
<keyword evidence="3" id="KW-1185">Reference proteome</keyword>
<keyword evidence="1" id="KW-0833">Ubl conjugation pathway</keyword>
<dbReference type="Gene3D" id="3.90.1150.220">
    <property type="match status" value="1"/>
</dbReference>
<dbReference type="GO" id="GO:0030915">
    <property type="term" value="C:Smc5-Smc6 complex"/>
    <property type="evidence" value="ECO:0007669"/>
    <property type="project" value="UniProtKB-UniRule"/>
</dbReference>
<dbReference type="GO" id="GO:0061630">
    <property type="term" value="F:ubiquitin protein ligase activity"/>
    <property type="evidence" value="ECO:0007669"/>
    <property type="project" value="UniProtKB-EC"/>
</dbReference>
<proteinExistence type="inferred from homology"/>
<keyword evidence="1" id="KW-0234">DNA repair</keyword>
<evidence type="ECO:0000313" key="2">
    <source>
        <dbReference type="EMBL" id="VDK48609.1"/>
    </source>
</evidence>
<organism evidence="4">
    <name type="scientific">Anisakis simplex</name>
    <name type="common">Herring worm</name>
    <dbReference type="NCBI Taxonomy" id="6269"/>
    <lineage>
        <taxon>Eukaryota</taxon>
        <taxon>Metazoa</taxon>
        <taxon>Ecdysozoa</taxon>
        <taxon>Nematoda</taxon>
        <taxon>Chromadorea</taxon>
        <taxon>Rhabditida</taxon>
        <taxon>Spirurina</taxon>
        <taxon>Ascaridomorpha</taxon>
        <taxon>Ascaridoidea</taxon>
        <taxon>Anisakidae</taxon>
        <taxon>Anisakis</taxon>
        <taxon>Anisakis simplex complex</taxon>
    </lineage>
</organism>
<reference evidence="4" key="1">
    <citation type="submission" date="2017-02" db="UniProtKB">
        <authorList>
            <consortium name="WormBaseParasite"/>
        </authorList>
    </citation>
    <scope>IDENTIFICATION</scope>
</reference>
<keyword evidence="1" id="KW-0233">DNA recombination</keyword>
<dbReference type="Pfam" id="PF07574">
    <property type="entry name" value="SMC_Nse1"/>
    <property type="match status" value="1"/>
</dbReference>
<dbReference type="GO" id="GO:0000724">
    <property type="term" value="P:double-strand break repair via homologous recombination"/>
    <property type="evidence" value="ECO:0007669"/>
    <property type="project" value="TreeGrafter"/>
</dbReference>
<keyword evidence="1" id="KW-0227">DNA damage</keyword>
<keyword evidence="1" id="KW-0862">Zinc</keyword>
<comment type="catalytic activity">
    <reaction evidence="1">
        <text>S-ubiquitinyl-[E2 ubiquitin-conjugating enzyme]-L-cysteine + [acceptor protein]-L-lysine = [E2 ubiquitin-conjugating enzyme]-L-cysteine + N(6)-ubiquitinyl-[acceptor protein]-L-lysine.</text>
        <dbReference type="EC" id="2.3.2.27"/>
    </reaction>
</comment>
<keyword evidence="1" id="KW-0539">Nucleus</keyword>
<dbReference type="InterPro" id="IPR036388">
    <property type="entry name" value="WH-like_DNA-bd_sf"/>
</dbReference>
<keyword evidence="1" id="KW-0863">Zinc-finger</keyword>
<comment type="subcellular location">
    <subcellularLocation>
        <location evidence="1">Nucleus</location>
    </subcellularLocation>
</comment>
<evidence type="ECO:0000313" key="4">
    <source>
        <dbReference type="WBParaSite" id="ASIM_0001355201-mRNA-1"/>
    </source>
</evidence>
<comment type="subunit">
    <text evidence="1">Component of the Smc5-Smc6 complex.</text>
</comment>
<dbReference type="GO" id="GO:0008270">
    <property type="term" value="F:zinc ion binding"/>
    <property type="evidence" value="ECO:0007669"/>
    <property type="project" value="UniProtKB-KW"/>
</dbReference>
<dbReference type="InterPro" id="IPR011513">
    <property type="entry name" value="Nse1"/>
</dbReference>
<dbReference type="GO" id="GO:0005634">
    <property type="term" value="C:nucleus"/>
    <property type="evidence" value="ECO:0007669"/>
    <property type="project" value="UniProtKB-SubCell"/>
</dbReference>
<evidence type="ECO:0000313" key="3">
    <source>
        <dbReference type="Proteomes" id="UP000267096"/>
    </source>
</evidence>
<name>A0A0M3JYM2_ANISI</name>
<evidence type="ECO:0000256" key="1">
    <source>
        <dbReference type="RuleBase" id="RU368018"/>
    </source>
</evidence>
<dbReference type="EMBL" id="UYRR01031289">
    <property type="protein sequence ID" value="VDK48609.1"/>
    <property type="molecule type" value="Genomic_DNA"/>
</dbReference>
<gene>
    <name evidence="2" type="ORF">ASIM_LOCUS12980</name>
</gene>
<reference evidence="2 3" key="2">
    <citation type="submission" date="2018-11" db="EMBL/GenBank/DDBJ databases">
        <authorList>
            <consortium name="Pathogen Informatics"/>
        </authorList>
    </citation>
    <scope>NUCLEOTIDE SEQUENCE [LARGE SCALE GENOMIC DNA]</scope>
</reference>
<accession>A0A0M3JYM2</accession>
<dbReference type="WBParaSite" id="ASIM_0001355201-mRNA-1">
    <property type="protein sequence ID" value="ASIM_0001355201-mRNA-1"/>
    <property type="gene ID" value="ASIM_0001355201"/>
</dbReference>
<keyword evidence="1" id="KW-0808">Transferase</keyword>
<dbReference type="PANTHER" id="PTHR20973">
    <property type="entry name" value="NON-SMC ELEMENT 1-RELATED"/>
    <property type="match status" value="1"/>
</dbReference>